<dbReference type="RefSeq" id="WP_386337811.1">
    <property type="nucleotide sequence ID" value="NZ_JBHSFG010000011.1"/>
</dbReference>
<name>A0ABV8YHY3_9ACTN</name>
<sequence length="380" mass="41069">MWRLPDAVAQRFPLVARPRPACLPLPQRVHALTELADTASNLGDPSLASTVYNQAALLASDVGAPDTARAMCHQHTAAYLHAAPLPGRAAIRALEPVVNLARLQIRTGHADDGRQHLLALYDAITTGTPAQIEDIAVPADLVANANDRQEVRAWLWSVLLTDGTRALTTAGRWAEALAHLEMYRGVGQRMLDGRQVAVLAALMSGNTRGAGSLLAHTAPGEAWESVVTDCLTVLCRRMSGRPWRRFLQGLATTYLERPDQDGMAVFDTRLGLAVLDMVDSAENPVARLVVAALHRRTMKTTDGYAAREILMHPVFTALATDQEVRDCGALLHDCALGAGSLPSELRGQLAKALRKSYHVIREDVAHRPLDTNQQPTSPGS</sequence>
<organism evidence="1 2">
    <name type="scientific">Streptomyces xiangluensis</name>
    <dbReference type="NCBI Taxonomy" id="2665720"/>
    <lineage>
        <taxon>Bacteria</taxon>
        <taxon>Bacillati</taxon>
        <taxon>Actinomycetota</taxon>
        <taxon>Actinomycetes</taxon>
        <taxon>Kitasatosporales</taxon>
        <taxon>Streptomycetaceae</taxon>
        <taxon>Streptomyces</taxon>
    </lineage>
</organism>
<gene>
    <name evidence="1" type="ORF">ACFPH6_05085</name>
</gene>
<comment type="caution">
    <text evidence="1">The sequence shown here is derived from an EMBL/GenBank/DDBJ whole genome shotgun (WGS) entry which is preliminary data.</text>
</comment>
<protein>
    <recommendedName>
        <fullName evidence="3">Tetratricopeptide repeat-containing protein</fullName>
    </recommendedName>
</protein>
<accession>A0ABV8YHY3</accession>
<reference evidence="2" key="1">
    <citation type="journal article" date="2019" name="Int. J. Syst. Evol. Microbiol.">
        <title>The Global Catalogue of Microorganisms (GCM) 10K type strain sequencing project: providing services to taxonomists for standard genome sequencing and annotation.</title>
        <authorList>
            <consortium name="The Broad Institute Genomics Platform"/>
            <consortium name="The Broad Institute Genome Sequencing Center for Infectious Disease"/>
            <person name="Wu L."/>
            <person name="Ma J."/>
        </authorList>
    </citation>
    <scope>NUCLEOTIDE SEQUENCE [LARGE SCALE GENOMIC DNA]</scope>
    <source>
        <strain evidence="2">DT43</strain>
    </source>
</reference>
<evidence type="ECO:0000313" key="1">
    <source>
        <dbReference type="EMBL" id="MFC4463941.1"/>
    </source>
</evidence>
<evidence type="ECO:0000313" key="2">
    <source>
        <dbReference type="Proteomes" id="UP001596012"/>
    </source>
</evidence>
<dbReference type="EMBL" id="JBHSFG010000011">
    <property type="protein sequence ID" value="MFC4463941.1"/>
    <property type="molecule type" value="Genomic_DNA"/>
</dbReference>
<evidence type="ECO:0008006" key="3">
    <source>
        <dbReference type="Google" id="ProtNLM"/>
    </source>
</evidence>
<proteinExistence type="predicted"/>
<keyword evidence="2" id="KW-1185">Reference proteome</keyword>
<dbReference type="Proteomes" id="UP001596012">
    <property type="component" value="Unassembled WGS sequence"/>
</dbReference>